<dbReference type="PANTHER" id="PTHR43845">
    <property type="entry name" value="BLR5969 PROTEIN"/>
    <property type="match status" value="1"/>
</dbReference>
<protein>
    <submittedName>
        <fullName evidence="2">Phenylacetate--CoA ligase family protein</fullName>
    </submittedName>
</protein>
<feature type="domain" description="AMP-dependent synthetase/ligase" evidence="1">
    <location>
        <begin position="72"/>
        <end position="284"/>
    </location>
</feature>
<accession>A0ABW5WZF6</accession>
<dbReference type="InterPro" id="IPR000873">
    <property type="entry name" value="AMP-dep_synth/lig_dom"/>
</dbReference>
<dbReference type="Proteomes" id="UP001597438">
    <property type="component" value="Unassembled WGS sequence"/>
</dbReference>
<dbReference type="PANTHER" id="PTHR43845:SF1">
    <property type="entry name" value="BLR5969 PROTEIN"/>
    <property type="match status" value="1"/>
</dbReference>
<evidence type="ECO:0000259" key="1">
    <source>
        <dbReference type="Pfam" id="PF00501"/>
    </source>
</evidence>
<organism evidence="2 3">
    <name type="scientific">Christiangramia antarctica</name>
    <dbReference type="NCBI Taxonomy" id="2058158"/>
    <lineage>
        <taxon>Bacteria</taxon>
        <taxon>Pseudomonadati</taxon>
        <taxon>Bacteroidota</taxon>
        <taxon>Flavobacteriia</taxon>
        <taxon>Flavobacteriales</taxon>
        <taxon>Flavobacteriaceae</taxon>
        <taxon>Christiangramia</taxon>
    </lineage>
</organism>
<dbReference type="SUPFAM" id="SSF56801">
    <property type="entry name" value="Acetyl-CoA synthetase-like"/>
    <property type="match status" value="1"/>
</dbReference>
<name>A0ABW5WZF6_9FLAO</name>
<sequence>MQDLYFQDKDFIKKKQWQFLQEQLTYTRKNSPYYQKLFKDLNFNAKKIFDYSDFQKLPVTTKEDLQRFNSQFLSVPEEDVIDYVTTSGTLGNPVNFMLNDHDLHRLAQNEFEAFRMAGVTKQDKVIITTTLDRRFMAGMAYFLGLRKLGAGIIRSGSGLPLLQWDSIQRFQPKYIVAVPSFLLKLVDYAEENGIDYKNSSVKAAVCIGEPLRDPNFELNALGRRIKEKWNIELFSTYASTEMSTAFMECEFHQGNHELSDLIFSEVLDDNGNQVKPGEIGELVVTPLQTQTMPLLRFGTGDMLSYTESTCKCGRQTKKLGSVVGRKRQKIKYKGTSIYPQHIIEVLNNYGKLELFVIEARKDDLGNDLPVILIADNRFDKLQRELKELFQARLQVIPKFEKRTRKELEKLSFPKDSRKQQIFYDLRT</sequence>
<dbReference type="Gene3D" id="3.40.50.12780">
    <property type="entry name" value="N-terminal domain of ligase-like"/>
    <property type="match status" value="1"/>
</dbReference>
<dbReference type="GO" id="GO:0016874">
    <property type="term" value="F:ligase activity"/>
    <property type="evidence" value="ECO:0007669"/>
    <property type="project" value="UniProtKB-KW"/>
</dbReference>
<evidence type="ECO:0000313" key="3">
    <source>
        <dbReference type="Proteomes" id="UP001597438"/>
    </source>
</evidence>
<dbReference type="InterPro" id="IPR042099">
    <property type="entry name" value="ANL_N_sf"/>
</dbReference>
<keyword evidence="3" id="KW-1185">Reference proteome</keyword>
<proteinExistence type="predicted"/>
<keyword evidence="2" id="KW-0436">Ligase</keyword>
<reference evidence="3" key="1">
    <citation type="journal article" date="2019" name="Int. J. Syst. Evol. Microbiol.">
        <title>The Global Catalogue of Microorganisms (GCM) 10K type strain sequencing project: providing services to taxonomists for standard genome sequencing and annotation.</title>
        <authorList>
            <consortium name="The Broad Institute Genomics Platform"/>
            <consortium name="The Broad Institute Genome Sequencing Center for Infectious Disease"/>
            <person name="Wu L."/>
            <person name="Ma J."/>
        </authorList>
    </citation>
    <scope>NUCLEOTIDE SEQUENCE [LARGE SCALE GENOMIC DNA]</scope>
    <source>
        <strain evidence="3">KCTC 52925</strain>
    </source>
</reference>
<gene>
    <name evidence="2" type="ORF">ACFSYS_00245</name>
</gene>
<comment type="caution">
    <text evidence="2">The sequence shown here is derived from an EMBL/GenBank/DDBJ whole genome shotgun (WGS) entry which is preliminary data.</text>
</comment>
<dbReference type="EMBL" id="JBHUOJ010000001">
    <property type="protein sequence ID" value="MFD2831693.1"/>
    <property type="molecule type" value="Genomic_DNA"/>
</dbReference>
<dbReference type="RefSeq" id="WP_251741457.1">
    <property type="nucleotide sequence ID" value="NZ_JBHUOJ010000001.1"/>
</dbReference>
<evidence type="ECO:0000313" key="2">
    <source>
        <dbReference type="EMBL" id="MFD2831693.1"/>
    </source>
</evidence>
<dbReference type="Pfam" id="PF00501">
    <property type="entry name" value="AMP-binding"/>
    <property type="match status" value="1"/>
</dbReference>